<keyword evidence="2" id="KW-0489">Methyltransferase</keyword>
<dbReference type="InterPro" id="IPR013216">
    <property type="entry name" value="Methyltransf_11"/>
</dbReference>
<name>A0A7V2ZKF8_9BACT</name>
<evidence type="ECO:0000313" key="2">
    <source>
        <dbReference type="EMBL" id="HFI91618.1"/>
    </source>
</evidence>
<sequence length="244" mass="28379">MPDEIKNFDYLAHYKTDAEEFDYFDKRIGPADHEERRVREVLISRVPQNADTILDVGCGSGWVAKEFLKKNKKIISLDISKTNPLKAKELYPSQNHIQVVSDSFKLPFASDSIDCVIASEIIEHVIDPKNFVKEIFRVVKKEGRLILSTPYKEKIRYTLCIHCNKKTPINAHLHSFDEKILQSLYTNNDLKKFEYIIFGNKALIFLRTHILLKFLPVSIWLAVDWLANKIYNKPLHIVCVYQKG</sequence>
<organism evidence="2">
    <name type="scientific">Ignavibacterium album</name>
    <dbReference type="NCBI Taxonomy" id="591197"/>
    <lineage>
        <taxon>Bacteria</taxon>
        <taxon>Pseudomonadati</taxon>
        <taxon>Ignavibacteriota</taxon>
        <taxon>Ignavibacteria</taxon>
        <taxon>Ignavibacteriales</taxon>
        <taxon>Ignavibacteriaceae</taxon>
        <taxon>Ignavibacterium</taxon>
    </lineage>
</organism>
<evidence type="ECO:0000259" key="1">
    <source>
        <dbReference type="Pfam" id="PF08241"/>
    </source>
</evidence>
<proteinExistence type="predicted"/>
<feature type="domain" description="Methyltransferase type 11" evidence="1">
    <location>
        <begin position="54"/>
        <end position="147"/>
    </location>
</feature>
<dbReference type="SUPFAM" id="SSF53335">
    <property type="entry name" value="S-adenosyl-L-methionine-dependent methyltransferases"/>
    <property type="match status" value="1"/>
</dbReference>
<dbReference type="PANTHER" id="PTHR43591:SF24">
    <property type="entry name" value="2-METHOXY-6-POLYPRENYL-1,4-BENZOQUINOL METHYLASE, MITOCHONDRIAL"/>
    <property type="match status" value="1"/>
</dbReference>
<accession>A0A7V2ZKF8</accession>
<dbReference type="CDD" id="cd02440">
    <property type="entry name" value="AdoMet_MTases"/>
    <property type="match status" value="1"/>
</dbReference>
<dbReference type="GO" id="GO:0008757">
    <property type="term" value="F:S-adenosylmethionine-dependent methyltransferase activity"/>
    <property type="evidence" value="ECO:0007669"/>
    <property type="project" value="InterPro"/>
</dbReference>
<dbReference type="AlphaFoldDB" id="A0A7V2ZKF8"/>
<keyword evidence="2" id="KW-0808">Transferase</keyword>
<comment type="caution">
    <text evidence="2">The sequence shown here is derived from an EMBL/GenBank/DDBJ whole genome shotgun (WGS) entry which is preliminary data.</text>
</comment>
<dbReference type="Pfam" id="PF08241">
    <property type="entry name" value="Methyltransf_11"/>
    <property type="match status" value="1"/>
</dbReference>
<gene>
    <name evidence="2" type="ORF">ENS31_08850</name>
</gene>
<protein>
    <submittedName>
        <fullName evidence="2">Class I SAM-dependent methyltransferase</fullName>
    </submittedName>
</protein>
<dbReference type="Gene3D" id="3.40.50.150">
    <property type="entry name" value="Vaccinia Virus protein VP39"/>
    <property type="match status" value="1"/>
</dbReference>
<reference evidence="2" key="1">
    <citation type="journal article" date="2020" name="mSystems">
        <title>Genome- and Community-Level Interaction Insights into Carbon Utilization and Element Cycling Functions of Hydrothermarchaeota in Hydrothermal Sediment.</title>
        <authorList>
            <person name="Zhou Z."/>
            <person name="Liu Y."/>
            <person name="Xu W."/>
            <person name="Pan J."/>
            <person name="Luo Z.H."/>
            <person name="Li M."/>
        </authorList>
    </citation>
    <scope>NUCLEOTIDE SEQUENCE [LARGE SCALE GENOMIC DNA]</scope>
    <source>
        <strain evidence="2">SpSt-479</strain>
    </source>
</reference>
<dbReference type="InterPro" id="IPR029063">
    <property type="entry name" value="SAM-dependent_MTases_sf"/>
</dbReference>
<dbReference type="GO" id="GO:0032259">
    <property type="term" value="P:methylation"/>
    <property type="evidence" value="ECO:0007669"/>
    <property type="project" value="UniProtKB-KW"/>
</dbReference>
<dbReference type="EMBL" id="DSUJ01000008">
    <property type="protein sequence ID" value="HFI91618.1"/>
    <property type="molecule type" value="Genomic_DNA"/>
</dbReference>
<dbReference type="PANTHER" id="PTHR43591">
    <property type="entry name" value="METHYLTRANSFERASE"/>
    <property type="match status" value="1"/>
</dbReference>